<dbReference type="InterPro" id="IPR042119">
    <property type="entry name" value="QueA_dom2"/>
</dbReference>
<dbReference type="UniPathway" id="UPA00392"/>
<dbReference type="NCBIfam" id="NF001140">
    <property type="entry name" value="PRK00147.1"/>
    <property type="match status" value="1"/>
</dbReference>
<dbReference type="EC" id="2.4.99.17" evidence="10 13"/>
<comment type="pathway">
    <text evidence="2 13">tRNA modification; tRNA-queuosine biosynthesis.</text>
</comment>
<dbReference type="InterPro" id="IPR003699">
    <property type="entry name" value="QueA"/>
</dbReference>
<evidence type="ECO:0000256" key="1">
    <source>
        <dbReference type="ARBA" id="ARBA00004496"/>
    </source>
</evidence>
<evidence type="ECO:0000256" key="4">
    <source>
        <dbReference type="ARBA" id="ARBA00022490"/>
    </source>
</evidence>
<evidence type="ECO:0000256" key="11">
    <source>
        <dbReference type="ARBA" id="ARBA00069325"/>
    </source>
</evidence>
<dbReference type="NCBIfam" id="TIGR00113">
    <property type="entry name" value="queA"/>
    <property type="match status" value="1"/>
</dbReference>
<dbReference type="PATRIC" id="fig|1619039.3.peg.1021"/>
<dbReference type="InterPro" id="IPR042118">
    <property type="entry name" value="QueA_dom1"/>
</dbReference>
<reference evidence="14 15" key="1">
    <citation type="journal article" date="2015" name="Nature">
        <title>rRNA introns, odd ribosomes, and small enigmatic genomes across a large radiation of phyla.</title>
        <authorList>
            <person name="Brown C.T."/>
            <person name="Hug L.A."/>
            <person name="Thomas B.C."/>
            <person name="Sharon I."/>
            <person name="Castelle C.J."/>
            <person name="Singh A."/>
            <person name="Wilkins M.J."/>
            <person name="Williams K.H."/>
            <person name="Banfield J.F."/>
        </authorList>
    </citation>
    <scope>NUCLEOTIDE SEQUENCE [LARGE SCALE GENOMIC DNA]</scope>
</reference>
<comment type="caution">
    <text evidence="14">The sequence shown here is derived from an EMBL/GenBank/DDBJ whole genome shotgun (WGS) entry which is preliminary data.</text>
</comment>
<proteinExistence type="inferred from homology"/>
<keyword evidence="6 13" id="KW-0949">S-adenosyl-L-methionine</keyword>
<keyword evidence="7 13" id="KW-0671">Queuosine biosynthesis</keyword>
<comment type="subunit">
    <text evidence="3 13">Monomer.</text>
</comment>
<evidence type="ECO:0000313" key="15">
    <source>
        <dbReference type="Proteomes" id="UP000034837"/>
    </source>
</evidence>
<keyword evidence="5 13" id="KW-0808">Transferase</keyword>
<protein>
    <recommendedName>
        <fullName evidence="11 13">S-adenosylmethionine:tRNA ribosyltransferase-isomerase</fullName>
        <ecNumber evidence="10 13">2.4.99.17</ecNumber>
    </recommendedName>
    <alternativeName>
        <fullName evidence="12 13">Queuosine biosynthesis protein QueA</fullName>
    </alternativeName>
</protein>
<comment type="subcellular location">
    <subcellularLocation>
        <location evidence="1 13">Cytoplasm</location>
    </subcellularLocation>
</comment>
<evidence type="ECO:0000256" key="8">
    <source>
        <dbReference type="ARBA" id="ARBA00052751"/>
    </source>
</evidence>
<dbReference type="HAMAP" id="MF_00113">
    <property type="entry name" value="QueA"/>
    <property type="match status" value="1"/>
</dbReference>
<evidence type="ECO:0000256" key="10">
    <source>
        <dbReference type="ARBA" id="ARBA00066503"/>
    </source>
</evidence>
<evidence type="ECO:0000256" key="7">
    <source>
        <dbReference type="ARBA" id="ARBA00022785"/>
    </source>
</evidence>
<name>A0A0G1D392_9BACT</name>
<dbReference type="Gene3D" id="2.40.10.240">
    <property type="entry name" value="QueA-like"/>
    <property type="match status" value="1"/>
</dbReference>
<organism evidence="14 15">
    <name type="scientific">Candidatus Magasanikbacteria bacterium GW2011_GWA2_42_32</name>
    <dbReference type="NCBI Taxonomy" id="1619039"/>
    <lineage>
        <taxon>Bacteria</taxon>
        <taxon>Candidatus Magasanikiibacteriota</taxon>
    </lineage>
</organism>
<dbReference type="PANTHER" id="PTHR30307:SF0">
    <property type="entry name" value="S-ADENOSYLMETHIONINE:TRNA RIBOSYLTRANSFERASE-ISOMERASE"/>
    <property type="match status" value="1"/>
</dbReference>
<accession>A0A0G1D392</accession>
<dbReference type="AlphaFoldDB" id="A0A0G1D392"/>
<dbReference type="SUPFAM" id="SSF111337">
    <property type="entry name" value="QueA-like"/>
    <property type="match status" value="1"/>
</dbReference>
<dbReference type="GO" id="GO:0051075">
    <property type="term" value="F:S-adenosylmethionine:tRNA ribosyltransferase-isomerase activity"/>
    <property type="evidence" value="ECO:0007669"/>
    <property type="project" value="UniProtKB-EC"/>
</dbReference>
<dbReference type="EMBL" id="LCDO01000011">
    <property type="protein sequence ID" value="KKS56473.1"/>
    <property type="molecule type" value="Genomic_DNA"/>
</dbReference>
<comment type="function">
    <text evidence="13">Transfers and isomerizes the ribose moiety from AdoMet to the 7-aminomethyl group of 7-deazaguanine (preQ1-tRNA) to give epoxyqueuosine (oQ-tRNA).</text>
</comment>
<dbReference type="InterPro" id="IPR036100">
    <property type="entry name" value="QueA_sf"/>
</dbReference>
<comment type="catalytic activity">
    <reaction evidence="8 13">
        <text>7-aminomethyl-7-carbaguanosine(34) in tRNA + S-adenosyl-L-methionine = epoxyqueuosine(34) in tRNA + adenine + L-methionine + 2 H(+)</text>
        <dbReference type="Rhea" id="RHEA:32155"/>
        <dbReference type="Rhea" id="RHEA-COMP:10342"/>
        <dbReference type="Rhea" id="RHEA-COMP:18582"/>
        <dbReference type="ChEBI" id="CHEBI:15378"/>
        <dbReference type="ChEBI" id="CHEBI:16708"/>
        <dbReference type="ChEBI" id="CHEBI:57844"/>
        <dbReference type="ChEBI" id="CHEBI:59789"/>
        <dbReference type="ChEBI" id="CHEBI:82833"/>
        <dbReference type="ChEBI" id="CHEBI:194443"/>
        <dbReference type="EC" id="2.4.99.17"/>
    </reaction>
</comment>
<evidence type="ECO:0000313" key="14">
    <source>
        <dbReference type="EMBL" id="KKS56473.1"/>
    </source>
</evidence>
<dbReference type="Pfam" id="PF02547">
    <property type="entry name" value="Queuosine_synth"/>
    <property type="match status" value="1"/>
</dbReference>
<evidence type="ECO:0000256" key="6">
    <source>
        <dbReference type="ARBA" id="ARBA00022691"/>
    </source>
</evidence>
<comment type="similarity">
    <text evidence="9 13">Belongs to the QueA family.</text>
</comment>
<evidence type="ECO:0000256" key="12">
    <source>
        <dbReference type="ARBA" id="ARBA00076160"/>
    </source>
</evidence>
<dbReference type="GO" id="GO:0008616">
    <property type="term" value="P:tRNA queuosine(34) biosynthetic process"/>
    <property type="evidence" value="ECO:0007669"/>
    <property type="project" value="UniProtKB-UniRule"/>
</dbReference>
<dbReference type="Proteomes" id="UP000034837">
    <property type="component" value="Unassembled WGS sequence"/>
</dbReference>
<keyword evidence="4 13" id="KW-0963">Cytoplasm</keyword>
<dbReference type="FunFam" id="3.40.1780.10:FF:000001">
    <property type="entry name" value="S-adenosylmethionine:tRNA ribosyltransferase-isomerase"/>
    <property type="match status" value="1"/>
</dbReference>
<sequence length="357" mass="40184">MSLRRRKIKDQNLFISMLLSDFDYHLPQELIAQEPIKPRDHARLLILHQDNQPLEHLHFFDLPKFLKAGDVLVFNDTKVFKARLLGTITNKEAAAEIFLLRPLDENNWEVLLKPGKKLQIGSQVNFEENLECIIVAKPVDGPAVAKFNKTKNDVLQIAEKIGHVPIPPYIKTEPQDASDYQTVYAKEIGSVAAPTAGFHFTPEILEKIEKMGIQVEFVTLHVGLGTFLPVKTEKVEDHKMHSEWVEVSTATASAINQAKKENRRVIAVGTTTARTLEGVVQALGELKQFSGDINIFITPGFKFKIIDGLITNFHLPKSTLLMLVSALSGREKILAAYEETVKKEYKFFSFGDAMLIL</sequence>
<evidence type="ECO:0000256" key="13">
    <source>
        <dbReference type="HAMAP-Rule" id="MF_00113"/>
    </source>
</evidence>
<evidence type="ECO:0000256" key="2">
    <source>
        <dbReference type="ARBA" id="ARBA00004691"/>
    </source>
</evidence>
<dbReference type="PANTHER" id="PTHR30307">
    <property type="entry name" value="S-ADENOSYLMETHIONINE:TRNA RIBOSYLTRANSFERASE-ISOMERASE"/>
    <property type="match status" value="1"/>
</dbReference>
<dbReference type="GO" id="GO:0005737">
    <property type="term" value="C:cytoplasm"/>
    <property type="evidence" value="ECO:0007669"/>
    <property type="project" value="UniProtKB-SubCell"/>
</dbReference>
<dbReference type="Gene3D" id="3.40.1780.10">
    <property type="entry name" value="QueA-like"/>
    <property type="match status" value="1"/>
</dbReference>
<keyword evidence="14" id="KW-0413">Isomerase</keyword>
<evidence type="ECO:0000256" key="5">
    <source>
        <dbReference type="ARBA" id="ARBA00022679"/>
    </source>
</evidence>
<gene>
    <name evidence="13" type="primary">queA</name>
    <name evidence="14" type="ORF">UV20_C0011G0014</name>
</gene>
<evidence type="ECO:0000256" key="3">
    <source>
        <dbReference type="ARBA" id="ARBA00011245"/>
    </source>
</evidence>
<evidence type="ECO:0000256" key="9">
    <source>
        <dbReference type="ARBA" id="ARBA00061210"/>
    </source>
</evidence>